<dbReference type="RefSeq" id="XP_040726479.1">
    <property type="nucleotide sequence ID" value="XM_040871096.1"/>
</dbReference>
<comment type="caution">
    <text evidence="3">The sequence shown here is derived from an EMBL/GenBank/DDBJ whole genome shotgun (WGS) entry which is preliminary data.</text>
</comment>
<sequence length="301" mass="34230">MTETPTEPAWKKFLSLKNEAKQEPPELSPKLQEARILPSALKTKRATATDATDPPAKRMGKRQRTFLATQQESAKRTQQATRQRSAAQHQTAHRKREEAERRAALAATRAYLDLFVAQRTGVSFVNDERKTVKADAVVAGKEEVVSERKRLKLAKKAQKAARRAETAEASPSQDLPGWKFSKQRQNHLLRQLYQVEGEALFPEDETGAMRFKEQGILYLREMQGASRERVLEEAQGLVKRYEAQQQEQEQKQEAEEEPTEEASKVEGEKEKDEEKAISETVYDRAQQIVSALDTEPVSKDE</sequence>
<accession>A0A1Y2FKE9</accession>
<feature type="region of interest" description="Disordered" evidence="1">
    <location>
        <begin position="241"/>
        <end position="301"/>
    </location>
</feature>
<dbReference type="GeneID" id="63787695"/>
<evidence type="ECO:0000313" key="4">
    <source>
        <dbReference type="Proteomes" id="UP000193685"/>
    </source>
</evidence>
<evidence type="ECO:0000256" key="1">
    <source>
        <dbReference type="SAM" id="MobiDB-lite"/>
    </source>
</evidence>
<dbReference type="Pfam" id="PF10180">
    <property type="entry name" value="WKF"/>
    <property type="match status" value="1"/>
</dbReference>
<evidence type="ECO:0000259" key="2">
    <source>
        <dbReference type="Pfam" id="PF10180"/>
    </source>
</evidence>
<feature type="compositionally biased region" description="Basic and acidic residues" evidence="1">
    <location>
        <begin position="261"/>
        <end position="277"/>
    </location>
</feature>
<proteinExistence type="predicted"/>
<feature type="region of interest" description="Disordered" evidence="1">
    <location>
        <begin position="1"/>
        <end position="102"/>
    </location>
</feature>
<organism evidence="3 4">
    <name type="scientific">Protomyces lactucae-debilis</name>
    <dbReference type="NCBI Taxonomy" id="2754530"/>
    <lineage>
        <taxon>Eukaryota</taxon>
        <taxon>Fungi</taxon>
        <taxon>Dikarya</taxon>
        <taxon>Ascomycota</taxon>
        <taxon>Taphrinomycotina</taxon>
        <taxon>Taphrinomycetes</taxon>
        <taxon>Taphrinales</taxon>
        <taxon>Protomycetaceae</taxon>
        <taxon>Protomyces</taxon>
    </lineage>
</organism>
<feature type="compositionally biased region" description="Low complexity" evidence="1">
    <location>
        <begin position="76"/>
        <end position="90"/>
    </location>
</feature>
<feature type="domain" description="WKF" evidence="2">
    <location>
        <begin position="146"/>
        <end position="235"/>
    </location>
</feature>
<evidence type="ECO:0000313" key="3">
    <source>
        <dbReference type="EMBL" id="ORY84461.1"/>
    </source>
</evidence>
<dbReference type="InterPro" id="IPR019327">
    <property type="entry name" value="WKF"/>
</dbReference>
<dbReference type="OrthoDB" id="10261563at2759"/>
<protein>
    <recommendedName>
        <fullName evidence="2">WKF domain-containing protein</fullName>
    </recommendedName>
</protein>
<name>A0A1Y2FKE9_PROLT</name>
<feature type="region of interest" description="Disordered" evidence="1">
    <location>
        <begin position="156"/>
        <end position="178"/>
    </location>
</feature>
<dbReference type="Proteomes" id="UP000193685">
    <property type="component" value="Unassembled WGS sequence"/>
</dbReference>
<dbReference type="STRING" id="56484.A0A1Y2FKE9"/>
<dbReference type="AlphaFoldDB" id="A0A1Y2FKE9"/>
<keyword evidence="4" id="KW-1185">Reference proteome</keyword>
<dbReference type="EMBL" id="MCFI01000006">
    <property type="protein sequence ID" value="ORY84461.1"/>
    <property type="molecule type" value="Genomic_DNA"/>
</dbReference>
<gene>
    <name evidence="3" type="ORF">BCR37DRAFT_392035</name>
</gene>
<reference evidence="3 4" key="1">
    <citation type="submission" date="2016-07" db="EMBL/GenBank/DDBJ databases">
        <title>Pervasive Adenine N6-methylation of Active Genes in Fungi.</title>
        <authorList>
            <consortium name="DOE Joint Genome Institute"/>
            <person name="Mondo S.J."/>
            <person name="Dannebaum R.O."/>
            <person name="Kuo R.C."/>
            <person name="Labutti K."/>
            <person name="Haridas S."/>
            <person name="Kuo A."/>
            <person name="Salamov A."/>
            <person name="Ahrendt S.R."/>
            <person name="Lipzen A."/>
            <person name="Sullivan W."/>
            <person name="Andreopoulos W.B."/>
            <person name="Clum A."/>
            <person name="Lindquist E."/>
            <person name="Daum C."/>
            <person name="Ramamoorthy G.K."/>
            <person name="Gryganskyi A."/>
            <person name="Culley D."/>
            <person name="Magnuson J.K."/>
            <person name="James T.Y."/>
            <person name="O'Malley M.A."/>
            <person name="Stajich J.E."/>
            <person name="Spatafora J.W."/>
            <person name="Visel A."/>
            <person name="Grigoriev I.V."/>
        </authorList>
    </citation>
    <scope>NUCLEOTIDE SEQUENCE [LARGE SCALE GENOMIC DNA]</scope>
    <source>
        <strain evidence="3 4">12-1054</strain>
    </source>
</reference>